<gene>
    <name evidence="2" type="primary">CX3CL1</name>
</gene>
<dbReference type="Proteomes" id="UP000001073">
    <property type="component" value="Chromosome 2"/>
</dbReference>
<keyword evidence="3" id="KW-1185">Reference proteome</keyword>
<dbReference type="GeneTree" id="ENSGT01130000278316"/>
<reference evidence="2 3" key="1">
    <citation type="submission" date="2012-10" db="EMBL/GenBank/DDBJ databases">
        <authorList>
            <consortium name="Gibbon Genome Sequencing Consortium"/>
        </authorList>
    </citation>
    <scope>NUCLEOTIDE SEQUENCE [LARGE SCALE GENOMIC DNA]</scope>
</reference>
<sequence length="69" mass="7690">MAPISLSWLLCLATLCHLTVLLAAWRRDSTGCSVPTRRSNGSRTRCSIWTARLLPYLEMAAPSRSRSAR</sequence>
<proteinExistence type="predicted"/>
<protein>
    <submittedName>
        <fullName evidence="2">C-X3-C motif chemokine ligand 1</fullName>
    </submittedName>
</protein>
<dbReference type="EMBL" id="ADFV01013056">
    <property type="status" value="NOT_ANNOTATED_CDS"/>
    <property type="molecule type" value="Genomic_DNA"/>
</dbReference>
<evidence type="ECO:0000256" key="1">
    <source>
        <dbReference type="SAM" id="SignalP"/>
    </source>
</evidence>
<feature type="chain" id="PRO_5014186817" evidence="1">
    <location>
        <begin position="24"/>
        <end position="69"/>
    </location>
</feature>
<name>A0A2I3HUK7_NOMLE</name>
<accession>A0A2I3HUK7</accession>
<reference evidence="2" key="2">
    <citation type="submission" date="2025-08" db="UniProtKB">
        <authorList>
            <consortium name="Ensembl"/>
        </authorList>
    </citation>
    <scope>IDENTIFICATION</scope>
</reference>
<feature type="signal peptide" evidence="1">
    <location>
        <begin position="1"/>
        <end position="23"/>
    </location>
</feature>
<organism evidence="2 3">
    <name type="scientific">Nomascus leucogenys</name>
    <name type="common">Northern white-cheeked gibbon</name>
    <name type="synonym">Hylobates leucogenys</name>
    <dbReference type="NCBI Taxonomy" id="61853"/>
    <lineage>
        <taxon>Eukaryota</taxon>
        <taxon>Metazoa</taxon>
        <taxon>Chordata</taxon>
        <taxon>Craniata</taxon>
        <taxon>Vertebrata</taxon>
        <taxon>Euteleostomi</taxon>
        <taxon>Mammalia</taxon>
        <taxon>Eutheria</taxon>
        <taxon>Euarchontoglires</taxon>
        <taxon>Primates</taxon>
        <taxon>Haplorrhini</taxon>
        <taxon>Catarrhini</taxon>
        <taxon>Hylobatidae</taxon>
        <taxon>Nomascus</taxon>
    </lineage>
</organism>
<dbReference type="Ensembl" id="ENSNLET00000048506.1">
    <property type="protein sequence ID" value="ENSNLEP00000047220.1"/>
    <property type="gene ID" value="ENSNLEG00000002854.3"/>
</dbReference>
<reference evidence="2" key="3">
    <citation type="submission" date="2025-09" db="UniProtKB">
        <authorList>
            <consortium name="Ensembl"/>
        </authorList>
    </citation>
    <scope>IDENTIFICATION</scope>
</reference>
<evidence type="ECO:0000313" key="3">
    <source>
        <dbReference type="Proteomes" id="UP000001073"/>
    </source>
</evidence>
<dbReference type="EMBL" id="ADFV01013055">
    <property type="status" value="NOT_ANNOTATED_CDS"/>
    <property type="molecule type" value="Genomic_DNA"/>
</dbReference>
<dbReference type="AlphaFoldDB" id="A0A2I3HUK7"/>
<evidence type="ECO:0000313" key="2">
    <source>
        <dbReference type="Ensembl" id="ENSNLEP00000047220.1"/>
    </source>
</evidence>
<keyword evidence="1" id="KW-0732">Signal</keyword>